<dbReference type="EMBL" id="KN834930">
    <property type="protein sequence ID" value="KIK50113.1"/>
    <property type="molecule type" value="Genomic_DNA"/>
</dbReference>
<organism evidence="3 4">
    <name type="scientific">Collybiopsis luxurians FD-317 M1</name>
    <dbReference type="NCBI Taxonomy" id="944289"/>
    <lineage>
        <taxon>Eukaryota</taxon>
        <taxon>Fungi</taxon>
        <taxon>Dikarya</taxon>
        <taxon>Basidiomycota</taxon>
        <taxon>Agaricomycotina</taxon>
        <taxon>Agaricomycetes</taxon>
        <taxon>Agaricomycetidae</taxon>
        <taxon>Agaricales</taxon>
        <taxon>Marasmiineae</taxon>
        <taxon>Omphalotaceae</taxon>
        <taxon>Collybiopsis</taxon>
        <taxon>Collybiopsis luxurians</taxon>
    </lineage>
</organism>
<dbReference type="PANTHER" id="PTHR40465">
    <property type="entry name" value="CHROMOSOME 1, WHOLE GENOME SHOTGUN SEQUENCE"/>
    <property type="match status" value="1"/>
</dbReference>
<keyword evidence="1" id="KW-0472">Membrane</keyword>
<protein>
    <recommendedName>
        <fullName evidence="2">DUF6534 domain-containing protein</fullName>
    </recommendedName>
</protein>
<feature type="transmembrane region" description="Helical" evidence="1">
    <location>
        <begin position="20"/>
        <end position="42"/>
    </location>
</feature>
<dbReference type="Pfam" id="PF20152">
    <property type="entry name" value="DUF6534"/>
    <property type="match status" value="1"/>
</dbReference>
<keyword evidence="1" id="KW-1133">Transmembrane helix</keyword>
<dbReference type="HOGENOM" id="CLU_769570_0_0_1"/>
<accession>A0A0D0C5X7</accession>
<evidence type="ECO:0000256" key="1">
    <source>
        <dbReference type="SAM" id="Phobius"/>
    </source>
</evidence>
<gene>
    <name evidence="3" type="ORF">GYMLUDRAFT_101347</name>
</gene>
<evidence type="ECO:0000259" key="2">
    <source>
        <dbReference type="Pfam" id="PF20152"/>
    </source>
</evidence>
<evidence type="ECO:0000313" key="4">
    <source>
        <dbReference type="Proteomes" id="UP000053593"/>
    </source>
</evidence>
<name>A0A0D0C5X7_9AGAR</name>
<feature type="transmembrane region" description="Helical" evidence="1">
    <location>
        <begin position="94"/>
        <end position="113"/>
    </location>
</feature>
<reference evidence="3 4" key="1">
    <citation type="submission" date="2014-04" db="EMBL/GenBank/DDBJ databases">
        <title>Evolutionary Origins and Diversification of the Mycorrhizal Mutualists.</title>
        <authorList>
            <consortium name="DOE Joint Genome Institute"/>
            <consortium name="Mycorrhizal Genomics Consortium"/>
            <person name="Kohler A."/>
            <person name="Kuo A."/>
            <person name="Nagy L.G."/>
            <person name="Floudas D."/>
            <person name="Copeland A."/>
            <person name="Barry K.W."/>
            <person name="Cichocki N."/>
            <person name="Veneault-Fourrey C."/>
            <person name="LaButti K."/>
            <person name="Lindquist E.A."/>
            <person name="Lipzen A."/>
            <person name="Lundell T."/>
            <person name="Morin E."/>
            <person name="Murat C."/>
            <person name="Riley R."/>
            <person name="Ohm R."/>
            <person name="Sun H."/>
            <person name="Tunlid A."/>
            <person name="Henrissat B."/>
            <person name="Grigoriev I.V."/>
            <person name="Hibbett D.S."/>
            <person name="Martin F."/>
        </authorList>
    </citation>
    <scope>NUCLEOTIDE SEQUENCE [LARGE SCALE GENOMIC DNA]</scope>
    <source>
        <strain evidence="3 4">FD-317 M1</strain>
    </source>
</reference>
<feature type="transmembrane region" description="Helical" evidence="1">
    <location>
        <begin position="49"/>
        <end position="74"/>
    </location>
</feature>
<dbReference type="AlphaFoldDB" id="A0A0D0C5X7"/>
<evidence type="ECO:0000313" key="3">
    <source>
        <dbReference type="EMBL" id="KIK50113.1"/>
    </source>
</evidence>
<dbReference type="InterPro" id="IPR045339">
    <property type="entry name" value="DUF6534"/>
</dbReference>
<dbReference type="PANTHER" id="PTHR40465:SF1">
    <property type="entry name" value="DUF6534 DOMAIN-CONTAINING PROTEIN"/>
    <property type="match status" value="1"/>
</dbReference>
<dbReference type="OrthoDB" id="2864380at2759"/>
<feature type="transmembrane region" description="Helical" evidence="1">
    <location>
        <begin position="209"/>
        <end position="230"/>
    </location>
</feature>
<keyword evidence="4" id="KW-1185">Reference proteome</keyword>
<feature type="transmembrane region" description="Helical" evidence="1">
    <location>
        <begin position="171"/>
        <end position="188"/>
    </location>
</feature>
<keyword evidence="1" id="KW-0812">Transmembrane</keyword>
<dbReference type="Proteomes" id="UP000053593">
    <property type="component" value="Unassembled WGS sequence"/>
</dbReference>
<feature type="domain" description="DUF6534" evidence="2">
    <location>
        <begin position="177"/>
        <end position="259"/>
    </location>
</feature>
<feature type="transmembrane region" description="Helical" evidence="1">
    <location>
        <begin position="125"/>
        <end position="151"/>
    </location>
</feature>
<proteinExistence type="predicted"/>
<sequence length="360" mass="39802">MSSSLSPVSDGQAPSLLWGPFFGMLLSAVLVGTVGAQAWTYFHRNSDSVLLRATVVVLFNFVLVSNCLDIATTFNYTISHFEDPAAIDQLPRYFIVELVVSGIPVFIVDVFFASRIHHLNRGYSCLSYIIVITALTAFACGCVPAGFLFNVPTRINLSSTWVKSPFCAQNVLRAFTALISSGAICWAYRGNLAKTKRTKSVLQSIIQFTVTRGILLSVVQIMVAVMFEVAPQTLRWVIFHMMLDKIYVITMLTMLNSRANFRETLSVPITDSDFLRRSLSASKKMKNITIIARNSMQLQANDPNDQVPSQVDYQQGNLVKAESDSDIDLQSLRSGQLAGILVSHEKITAIDYGNARHSPV</sequence>